<keyword evidence="1" id="KW-0472">Membrane</keyword>
<keyword evidence="1" id="KW-0812">Transmembrane</keyword>
<proteinExistence type="predicted"/>
<name>A0ABQ8B2A9_BRANA</name>
<gene>
    <name evidence="2" type="ORF">HID58_047954</name>
</gene>
<dbReference type="EMBL" id="JAGKQM010000012">
    <property type="protein sequence ID" value="KAH0898386.1"/>
    <property type="molecule type" value="Genomic_DNA"/>
</dbReference>
<keyword evidence="3" id="KW-1185">Reference proteome</keyword>
<evidence type="ECO:0000256" key="1">
    <source>
        <dbReference type="SAM" id="Phobius"/>
    </source>
</evidence>
<accession>A0ABQ8B2A9</accession>
<evidence type="ECO:0000313" key="3">
    <source>
        <dbReference type="Proteomes" id="UP000824890"/>
    </source>
</evidence>
<dbReference type="Proteomes" id="UP000824890">
    <property type="component" value="Unassembled WGS sequence"/>
</dbReference>
<comment type="caution">
    <text evidence="2">The sequence shown here is derived from an EMBL/GenBank/DDBJ whole genome shotgun (WGS) entry which is preliminary data.</text>
</comment>
<sequence length="207" mass="23214">MEGCIPKPSDFGRACLGSSGFHESTRQGHPSIDCGLPSRADCNWQRINGRVQLMFTPSLFGMETTARRQQHVQEIYSGTKNQLGTKMNMLNVPSAKSKVQSRDEARSYNYNIKTSRIIKYANYRHEDLNESPLQLLQAQEAQERPVESSMRILSFGLRVLLNLLIVLMPLILSLAKILPLRIPGSSISILGMRRSITLYADVSGFSI</sequence>
<keyword evidence="1" id="KW-1133">Transmembrane helix</keyword>
<evidence type="ECO:0000313" key="2">
    <source>
        <dbReference type="EMBL" id="KAH0898386.1"/>
    </source>
</evidence>
<feature type="transmembrane region" description="Helical" evidence="1">
    <location>
        <begin position="159"/>
        <end position="178"/>
    </location>
</feature>
<protein>
    <submittedName>
        <fullName evidence="2">Uncharacterized protein</fullName>
    </submittedName>
</protein>
<reference evidence="2 3" key="1">
    <citation type="submission" date="2021-05" db="EMBL/GenBank/DDBJ databases">
        <title>Genome Assembly of Synthetic Allotetraploid Brassica napus Reveals Homoeologous Exchanges between Subgenomes.</title>
        <authorList>
            <person name="Davis J.T."/>
        </authorList>
    </citation>
    <scope>NUCLEOTIDE SEQUENCE [LARGE SCALE GENOMIC DNA]</scope>
    <source>
        <strain evidence="3">cv. Da-Ae</strain>
        <tissue evidence="2">Seedling</tissue>
    </source>
</reference>
<organism evidence="2 3">
    <name type="scientific">Brassica napus</name>
    <name type="common">Rape</name>
    <dbReference type="NCBI Taxonomy" id="3708"/>
    <lineage>
        <taxon>Eukaryota</taxon>
        <taxon>Viridiplantae</taxon>
        <taxon>Streptophyta</taxon>
        <taxon>Embryophyta</taxon>
        <taxon>Tracheophyta</taxon>
        <taxon>Spermatophyta</taxon>
        <taxon>Magnoliopsida</taxon>
        <taxon>eudicotyledons</taxon>
        <taxon>Gunneridae</taxon>
        <taxon>Pentapetalae</taxon>
        <taxon>rosids</taxon>
        <taxon>malvids</taxon>
        <taxon>Brassicales</taxon>
        <taxon>Brassicaceae</taxon>
        <taxon>Brassiceae</taxon>
        <taxon>Brassica</taxon>
    </lineage>
</organism>